<evidence type="ECO:0000256" key="10">
    <source>
        <dbReference type="ARBA" id="ARBA00022763"/>
    </source>
</evidence>
<dbReference type="Ensembl" id="ENSEEET00000000415.2">
    <property type="protein sequence ID" value="ENSEEEP00000000407.2"/>
    <property type="gene ID" value="ENSEEEG00000000157.2"/>
</dbReference>
<dbReference type="InterPro" id="IPR033695">
    <property type="entry name" value="POLO_box_2"/>
</dbReference>
<keyword evidence="7" id="KW-0053">Apoptosis</keyword>
<dbReference type="GO" id="GO:0010646">
    <property type="term" value="P:regulation of cell communication"/>
    <property type="evidence" value="ECO:0007669"/>
    <property type="project" value="UniProtKB-ARBA"/>
</dbReference>
<organism evidence="24 25">
    <name type="scientific">Electrophorus electricus</name>
    <name type="common">Electric eel</name>
    <name type="synonym">Gymnotus electricus</name>
    <dbReference type="NCBI Taxonomy" id="8005"/>
    <lineage>
        <taxon>Eukaryota</taxon>
        <taxon>Metazoa</taxon>
        <taxon>Chordata</taxon>
        <taxon>Craniata</taxon>
        <taxon>Vertebrata</taxon>
        <taxon>Euteleostomi</taxon>
        <taxon>Actinopterygii</taxon>
        <taxon>Neopterygii</taxon>
        <taxon>Teleostei</taxon>
        <taxon>Ostariophysi</taxon>
        <taxon>Gymnotiformes</taxon>
        <taxon>Gymnotoidei</taxon>
        <taxon>Gymnotidae</taxon>
        <taxon>Electrophorus</taxon>
    </lineage>
</organism>
<dbReference type="PROSITE" id="PS00107">
    <property type="entry name" value="PROTEIN_KINASE_ATP"/>
    <property type="match status" value="1"/>
</dbReference>
<keyword evidence="15" id="KW-0539">Nucleus</keyword>
<feature type="compositionally biased region" description="Basic and acidic residues" evidence="21">
    <location>
        <begin position="21"/>
        <end position="41"/>
    </location>
</feature>
<reference evidence="24" key="5">
    <citation type="submission" date="2025-09" db="UniProtKB">
        <authorList>
            <consortium name="Ensembl"/>
        </authorList>
    </citation>
    <scope>IDENTIFICATION</scope>
</reference>
<dbReference type="GO" id="GO:0007052">
    <property type="term" value="P:mitotic spindle organization"/>
    <property type="evidence" value="ECO:0007669"/>
    <property type="project" value="TreeGrafter"/>
</dbReference>
<evidence type="ECO:0000256" key="2">
    <source>
        <dbReference type="ARBA" id="ARBA00004555"/>
    </source>
</evidence>
<dbReference type="Gene3D" id="3.30.200.20">
    <property type="entry name" value="Phosphorylase Kinase, domain 1"/>
    <property type="match status" value="1"/>
</dbReference>
<evidence type="ECO:0000256" key="4">
    <source>
        <dbReference type="ARBA" id="ARBA00022490"/>
    </source>
</evidence>
<dbReference type="InterPro" id="IPR011009">
    <property type="entry name" value="Kinase-like_dom_sf"/>
</dbReference>
<dbReference type="Pfam" id="PF00659">
    <property type="entry name" value="POLO_box"/>
    <property type="match status" value="2"/>
</dbReference>
<dbReference type="GO" id="GO:0023051">
    <property type="term" value="P:regulation of signaling"/>
    <property type="evidence" value="ECO:0007669"/>
    <property type="project" value="UniProtKB-ARBA"/>
</dbReference>
<dbReference type="EC" id="2.7.11.21" evidence="20"/>
<dbReference type="Gene3D" id="1.10.510.10">
    <property type="entry name" value="Transferase(Phosphotransferase) domain 1"/>
    <property type="match status" value="1"/>
</dbReference>
<comment type="catalytic activity">
    <reaction evidence="18">
        <text>L-seryl-[protein] + ATP = O-phospho-L-seryl-[protein] + ADP + H(+)</text>
        <dbReference type="Rhea" id="RHEA:17989"/>
        <dbReference type="Rhea" id="RHEA-COMP:9863"/>
        <dbReference type="Rhea" id="RHEA-COMP:11604"/>
        <dbReference type="ChEBI" id="CHEBI:15378"/>
        <dbReference type="ChEBI" id="CHEBI:29999"/>
        <dbReference type="ChEBI" id="CHEBI:30616"/>
        <dbReference type="ChEBI" id="CHEBI:83421"/>
        <dbReference type="ChEBI" id="CHEBI:456216"/>
        <dbReference type="EC" id="2.7.11.21"/>
    </reaction>
</comment>
<keyword evidence="14" id="KW-0206">Cytoskeleton</keyword>
<keyword evidence="16" id="KW-0131">Cell cycle</keyword>
<dbReference type="Pfam" id="PF00069">
    <property type="entry name" value="Pkinase"/>
    <property type="match status" value="1"/>
</dbReference>
<dbReference type="GO" id="GO:0106310">
    <property type="term" value="F:protein serine kinase activity"/>
    <property type="evidence" value="ECO:0007669"/>
    <property type="project" value="RHEA"/>
</dbReference>
<dbReference type="FunFam" id="3.30.1120.30:FF:000001">
    <property type="entry name" value="Serine/threonine-protein kinase PLK"/>
    <property type="match status" value="1"/>
</dbReference>
<evidence type="ECO:0000256" key="19">
    <source>
        <dbReference type="PROSITE-ProRule" id="PRU10141"/>
    </source>
</evidence>
<evidence type="ECO:0000259" key="23">
    <source>
        <dbReference type="PROSITE" id="PS50078"/>
    </source>
</evidence>
<evidence type="ECO:0000256" key="5">
    <source>
        <dbReference type="ARBA" id="ARBA00022527"/>
    </source>
</evidence>
<name>A0A4W4DNL6_ELEEL</name>
<dbReference type="PANTHER" id="PTHR24345:SF44">
    <property type="entry name" value="SERINE_THREONINE-PROTEIN KINASE PLK2"/>
    <property type="match status" value="1"/>
</dbReference>
<dbReference type="GO" id="GO:0005794">
    <property type="term" value="C:Golgi apparatus"/>
    <property type="evidence" value="ECO:0007669"/>
    <property type="project" value="UniProtKB-SubCell"/>
</dbReference>
<evidence type="ECO:0000256" key="20">
    <source>
        <dbReference type="RuleBase" id="RU361162"/>
    </source>
</evidence>
<evidence type="ECO:0000256" key="8">
    <source>
        <dbReference type="ARBA" id="ARBA00022737"/>
    </source>
</evidence>
<comment type="catalytic activity">
    <reaction evidence="17 20">
        <text>L-threonyl-[protein] + ATP = O-phospho-L-threonyl-[protein] + ADP + H(+)</text>
        <dbReference type="Rhea" id="RHEA:46608"/>
        <dbReference type="Rhea" id="RHEA-COMP:11060"/>
        <dbReference type="Rhea" id="RHEA-COMP:11605"/>
        <dbReference type="ChEBI" id="CHEBI:15378"/>
        <dbReference type="ChEBI" id="CHEBI:30013"/>
        <dbReference type="ChEBI" id="CHEBI:30616"/>
        <dbReference type="ChEBI" id="CHEBI:61977"/>
        <dbReference type="ChEBI" id="CHEBI:456216"/>
        <dbReference type="EC" id="2.7.11.21"/>
    </reaction>
</comment>
<dbReference type="CDD" id="cd13117">
    <property type="entry name" value="POLO_box_2"/>
    <property type="match status" value="1"/>
</dbReference>
<keyword evidence="12 19" id="KW-0067">ATP-binding</keyword>
<dbReference type="SMART" id="SM00220">
    <property type="entry name" value="S_TKc"/>
    <property type="match status" value="1"/>
</dbReference>
<dbReference type="InterPro" id="IPR000719">
    <property type="entry name" value="Prot_kinase_dom"/>
</dbReference>
<keyword evidence="5 20" id="KW-0723">Serine/threonine-protein kinase</keyword>
<feature type="binding site" evidence="19">
    <location>
        <position position="89"/>
    </location>
    <ligand>
        <name>ATP</name>
        <dbReference type="ChEBI" id="CHEBI:30616"/>
    </ligand>
</feature>
<dbReference type="GO" id="GO:0000922">
    <property type="term" value="C:spindle pole"/>
    <property type="evidence" value="ECO:0007669"/>
    <property type="project" value="TreeGrafter"/>
</dbReference>
<dbReference type="PROSITE" id="PS50011">
    <property type="entry name" value="PROTEIN_KINASE_DOM"/>
    <property type="match status" value="1"/>
</dbReference>
<evidence type="ECO:0000256" key="7">
    <source>
        <dbReference type="ARBA" id="ARBA00022703"/>
    </source>
</evidence>
<dbReference type="SUPFAM" id="SSF82615">
    <property type="entry name" value="Polo-box domain"/>
    <property type="match status" value="2"/>
</dbReference>
<evidence type="ECO:0000256" key="1">
    <source>
        <dbReference type="ARBA" id="ARBA00004300"/>
    </source>
</evidence>
<dbReference type="PROSITE" id="PS50078">
    <property type="entry name" value="POLO_BOX"/>
    <property type="match status" value="2"/>
</dbReference>
<reference evidence="24" key="4">
    <citation type="submission" date="2025-08" db="UniProtKB">
        <authorList>
            <consortium name="Ensembl"/>
        </authorList>
    </citation>
    <scope>IDENTIFICATION</scope>
</reference>
<keyword evidence="8" id="KW-0677">Repeat</keyword>
<dbReference type="InterPro" id="IPR008271">
    <property type="entry name" value="Ser/Thr_kinase_AS"/>
</dbReference>
<evidence type="ECO:0000256" key="18">
    <source>
        <dbReference type="ARBA" id="ARBA00048347"/>
    </source>
</evidence>
<evidence type="ECO:0000256" key="6">
    <source>
        <dbReference type="ARBA" id="ARBA00022679"/>
    </source>
</evidence>
<dbReference type="Gene3D" id="3.30.1120.30">
    <property type="entry name" value="POLO box domain"/>
    <property type="match status" value="2"/>
</dbReference>
<dbReference type="GO" id="GO:0006915">
    <property type="term" value="P:apoptotic process"/>
    <property type="evidence" value="ECO:0007669"/>
    <property type="project" value="UniProtKB-KW"/>
</dbReference>
<evidence type="ECO:0000256" key="15">
    <source>
        <dbReference type="ARBA" id="ARBA00023242"/>
    </source>
</evidence>
<dbReference type="PROSITE" id="PS00108">
    <property type="entry name" value="PROTEIN_KINASE_ST"/>
    <property type="match status" value="1"/>
</dbReference>
<keyword evidence="10" id="KW-0227">DNA damage</keyword>
<evidence type="ECO:0000256" key="16">
    <source>
        <dbReference type="ARBA" id="ARBA00023306"/>
    </source>
</evidence>
<dbReference type="FunFam" id="3.30.200.20:FF:000091">
    <property type="entry name" value="Serine/threonine-protein kinase PLK"/>
    <property type="match status" value="1"/>
</dbReference>
<comment type="subcellular location">
    <subcellularLocation>
        <location evidence="1">Cytoplasm</location>
        <location evidence="1">Cytoskeleton</location>
        <location evidence="1">Microtubule organizing center</location>
        <location evidence="1">Centrosome</location>
    </subcellularLocation>
    <subcellularLocation>
        <location evidence="2">Golgi apparatus</location>
    </subcellularLocation>
    <subcellularLocation>
        <location evidence="3">Nucleus</location>
        <location evidence="3">Nucleolus</location>
    </subcellularLocation>
</comment>
<feature type="domain" description="POLO box" evidence="23">
    <location>
        <begin position="404"/>
        <end position="482"/>
    </location>
</feature>
<dbReference type="FunFam" id="1.10.510.10:FF:000189">
    <property type="entry name" value="Serine/threonine-protein kinase PLK"/>
    <property type="match status" value="1"/>
</dbReference>
<evidence type="ECO:0000256" key="21">
    <source>
        <dbReference type="SAM" id="MobiDB-lite"/>
    </source>
</evidence>
<keyword evidence="9 19" id="KW-0547">Nucleotide-binding</keyword>
<reference evidence="25" key="2">
    <citation type="journal article" date="2017" name="Sci. Adv.">
        <title>A tail of two voltages: Proteomic comparison of the three electric organs of the electric eel.</title>
        <authorList>
            <person name="Traeger L.L."/>
            <person name="Sabat G."/>
            <person name="Barrett-Wilt G.A."/>
            <person name="Wells G.B."/>
            <person name="Sussman M.R."/>
        </authorList>
    </citation>
    <scope>NUCLEOTIDE SEQUENCE [LARGE SCALE GENOMIC DNA]</scope>
</reference>
<dbReference type="InterPro" id="IPR033701">
    <property type="entry name" value="POLO_box_1"/>
</dbReference>
<keyword evidence="11 20" id="KW-0418">Kinase</keyword>
<evidence type="ECO:0000256" key="12">
    <source>
        <dbReference type="ARBA" id="ARBA00022840"/>
    </source>
</evidence>
<protein>
    <recommendedName>
        <fullName evidence="20">Serine/threonine-protein kinase PLK</fullName>
        <ecNumber evidence="20">2.7.11.21</ecNumber>
    </recommendedName>
    <alternativeName>
        <fullName evidence="20">Polo-like kinase</fullName>
    </alternativeName>
</protein>
<dbReference type="CDD" id="cd13118">
    <property type="entry name" value="POLO_box_1"/>
    <property type="match status" value="1"/>
</dbReference>
<feature type="domain" description="POLO box" evidence="23">
    <location>
        <begin position="502"/>
        <end position="585"/>
    </location>
</feature>
<evidence type="ECO:0000256" key="14">
    <source>
        <dbReference type="ARBA" id="ARBA00023212"/>
    </source>
</evidence>
<evidence type="ECO:0000313" key="24">
    <source>
        <dbReference type="Ensembl" id="ENSEEEP00000000407.2"/>
    </source>
</evidence>
<dbReference type="SUPFAM" id="SSF56112">
    <property type="entry name" value="Protein kinase-like (PK-like)"/>
    <property type="match status" value="1"/>
</dbReference>
<reference evidence="25" key="1">
    <citation type="journal article" date="2014" name="Science">
        <title>Nonhuman genetics. Genomic basis for the convergent evolution of electric organs.</title>
        <authorList>
            <person name="Gallant J.R."/>
            <person name="Traeger L.L."/>
            <person name="Volkening J.D."/>
            <person name="Moffett H."/>
            <person name="Chen P.H."/>
            <person name="Novina C.D."/>
            <person name="Phillips G.N.Jr."/>
            <person name="Anand R."/>
            <person name="Wells G.B."/>
            <person name="Pinch M."/>
            <person name="Guth R."/>
            <person name="Unguez G.A."/>
            <person name="Albert J.S."/>
            <person name="Zakon H.H."/>
            <person name="Samanta M.P."/>
            <person name="Sussman M.R."/>
        </authorList>
    </citation>
    <scope>NUCLEOTIDE SEQUENCE [LARGE SCALE GENOMIC DNA]</scope>
</reference>
<evidence type="ECO:0000256" key="13">
    <source>
        <dbReference type="ARBA" id="ARBA00023034"/>
    </source>
</evidence>
<evidence type="ECO:0000313" key="25">
    <source>
        <dbReference type="Proteomes" id="UP000314983"/>
    </source>
</evidence>
<dbReference type="PANTHER" id="PTHR24345">
    <property type="entry name" value="SERINE/THREONINE-PROTEIN KINASE PLK"/>
    <property type="match status" value="1"/>
</dbReference>
<evidence type="ECO:0000256" key="3">
    <source>
        <dbReference type="ARBA" id="ARBA00004604"/>
    </source>
</evidence>
<evidence type="ECO:0000256" key="9">
    <source>
        <dbReference type="ARBA" id="ARBA00022741"/>
    </source>
</evidence>
<keyword evidence="6 20" id="KW-0808">Transferase</keyword>
<feature type="domain" description="Protein kinase" evidence="22">
    <location>
        <begin position="60"/>
        <end position="312"/>
    </location>
</feature>
<dbReference type="InterPro" id="IPR000959">
    <property type="entry name" value="POLO_box_dom"/>
</dbReference>
<comment type="similarity">
    <text evidence="20">Belongs to the protein kinase superfamily. Ser/Thr protein kinase family. CDC5/Polo subfamily.</text>
</comment>
<keyword evidence="4" id="KW-0963">Cytoplasm</keyword>
<dbReference type="GO" id="GO:0004674">
    <property type="term" value="F:protein serine/threonine kinase activity"/>
    <property type="evidence" value="ECO:0007669"/>
    <property type="project" value="UniProtKB-KW"/>
</dbReference>
<keyword evidence="13" id="KW-0333">Golgi apparatus</keyword>
<dbReference type="InterPro" id="IPR036947">
    <property type="entry name" value="POLO_box_dom_sf"/>
</dbReference>
<dbReference type="GO" id="GO:0000776">
    <property type="term" value="C:kinetochore"/>
    <property type="evidence" value="ECO:0007669"/>
    <property type="project" value="TreeGrafter"/>
</dbReference>
<gene>
    <name evidence="24" type="primary">plk2a</name>
</gene>
<evidence type="ECO:0000256" key="11">
    <source>
        <dbReference type="ARBA" id="ARBA00022777"/>
    </source>
</evidence>
<dbReference type="GO" id="GO:0005524">
    <property type="term" value="F:ATP binding"/>
    <property type="evidence" value="ECO:0007669"/>
    <property type="project" value="UniProtKB-UniRule"/>
</dbReference>
<dbReference type="InterPro" id="IPR017441">
    <property type="entry name" value="Protein_kinase_ATP_BS"/>
</dbReference>
<dbReference type="Proteomes" id="UP000314983">
    <property type="component" value="Chromosome 17"/>
</dbReference>
<sequence>RASMDILRTIAYQPGNNNNKMCEHSHNKSSETRRAKLEDSSHAAQEMSRIISDSTTGKCYCRGKVLGKGGFAKCYEFTDLGSGKVYAVKIIPHTRVSKPHQREKIDREIELHRALHHKHIVQFYHHFEDKDNIYILLEYCSRRSLAHILKARKVLTEPEVRYYLRQVVSGLKYLHDQEILHRDLKLGNFFINEVMDLKIGDFGLAAKLEPVENRRRTICGTPNYLSPEVLNKQGHGCESDVWALGCVMYTMLLGRPPFETTNLKETYRCIREARYSMPSTLSPQAKHLISTMLAKTPEERPRLDDILRHDFFSQGFTPDRLSASCCHMAPDLQHTSPAKSFFKKAAAALFGGKKDRAKYFETLSKYVFPNNSPGADASFSTVTRPGYGCTNDIPKEGLNCSFQWVTKWVDYSNKYGFGYQLSDHTVGVLFNNGTHMSLLSDKKSVHYYAELGQCMVFSTCEAPEQFVSQVTILKYFAHYMEENLMDGGDLPNVTDVSKPRLYLLQWLKSDRALMMLFNDGTFQVNFYHDHTKIIVCSQGEEYLLTYINEERVSTAVRLSELLRRGSSPDLRSRMEYALNMLLQRS</sequence>
<dbReference type="GeneTree" id="ENSGT00940000158739"/>
<proteinExistence type="inferred from homology"/>
<dbReference type="GO" id="GO:0005730">
    <property type="term" value="C:nucleolus"/>
    <property type="evidence" value="ECO:0007669"/>
    <property type="project" value="UniProtKB-SubCell"/>
</dbReference>
<keyword evidence="25" id="KW-1185">Reference proteome</keyword>
<evidence type="ECO:0000256" key="17">
    <source>
        <dbReference type="ARBA" id="ARBA00047802"/>
    </source>
</evidence>
<reference evidence="24" key="3">
    <citation type="submission" date="2020-05" db="EMBL/GenBank/DDBJ databases">
        <title>Electrophorus electricus (electric eel) genome, fEleEle1, primary haplotype.</title>
        <authorList>
            <person name="Myers G."/>
            <person name="Meyer A."/>
            <person name="Fedrigo O."/>
            <person name="Formenti G."/>
            <person name="Rhie A."/>
            <person name="Tracey A."/>
            <person name="Sims Y."/>
            <person name="Jarvis E.D."/>
        </authorList>
    </citation>
    <scope>NUCLEOTIDE SEQUENCE [LARGE SCALE GENOMIC DNA]</scope>
</reference>
<evidence type="ECO:0000259" key="22">
    <source>
        <dbReference type="PROSITE" id="PS50011"/>
    </source>
</evidence>
<dbReference type="AlphaFoldDB" id="A0A4W4DNL6"/>
<accession>A0A4W4DNL6</accession>
<dbReference type="GO" id="GO:0006974">
    <property type="term" value="P:DNA damage response"/>
    <property type="evidence" value="ECO:0007669"/>
    <property type="project" value="UniProtKB-KW"/>
</dbReference>
<dbReference type="GO" id="GO:0005813">
    <property type="term" value="C:centrosome"/>
    <property type="evidence" value="ECO:0007669"/>
    <property type="project" value="UniProtKB-SubCell"/>
</dbReference>
<feature type="region of interest" description="Disordered" evidence="21">
    <location>
        <begin position="15"/>
        <end position="44"/>
    </location>
</feature>